<dbReference type="PANTHER" id="PTHR24023:SF1082">
    <property type="entry name" value="COLLAGEN TRIPLE HELIX REPEAT"/>
    <property type="match status" value="1"/>
</dbReference>
<dbReference type="InterPro" id="IPR050149">
    <property type="entry name" value="Collagen_superfamily"/>
</dbReference>
<dbReference type="Pfam" id="PF11839">
    <property type="entry name" value="Alanine_zipper"/>
    <property type="match status" value="1"/>
</dbReference>
<proteinExistence type="predicted"/>
<reference evidence="3" key="1">
    <citation type="journal article" date="2021" name="Proc. Natl. Acad. Sci. U.S.A.">
        <title>A Catalog of Tens of Thousands of Viruses from Human Metagenomes Reveals Hidden Associations with Chronic Diseases.</title>
        <authorList>
            <person name="Tisza M.J."/>
            <person name="Buck C.B."/>
        </authorList>
    </citation>
    <scope>NUCLEOTIDE SEQUENCE</scope>
    <source>
        <strain evidence="3">Ctino4</strain>
    </source>
</reference>
<feature type="coiled-coil region" evidence="1">
    <location>
        <begin position="973"/>
        <end position="1000"/>
    </location>
</feature>
<evidence type="ECO:0000256" key="2">
    <source>
        <dbReference type="SAM" id="MobiDB-lite"/>
    </source>
</evidence>
<dbReference type="EMBL" id="BK014985">
    <property type="protein sequence ID" value="DAD85605.1"/>
    <property type="molecule type" value="Genomic_DNA"/>
</dbReference>
<feature type="region of interest" description="Disordered" evidence="2">
    <location>
        <begin position="843"/>
        <end position="878"/>
    </location>
</feature>
<organism evidence="3">
    <name type="scientific">Myoviridae sp. ctino4</name>
    <dbReference type="NCBI Taxonomy" id="2826686"/>
    <lineage>
        <taxon>Viruses</taxon>
        <taxon>Duplodnaviria</taxon>
        <taxon>Heunggongvirae</taxon>
        <taxon>Uroviricota</taxon>
        <taxon>Caudoviricetes</taxon>
    </lineage>
</organism>
<sequence length="1832" mass="197879">MYQSTTAFGTLVQQDSRTFKCLLTYGETSITTVRSIKFTGGSEGEDDFSLGSTMSQYIEVTIPGKGLVVEGTEMLLQIGMDVNGKTEYIPMGYFTAGKSQKTDDQITFTAYDRMMNTERTFSMNGTTTNTVAVLKKIAEITGVPIVTTGLTAISMKVPKGYSCREVLSYVAQLYGAFAVCNRIGQIELHTYVDSAYKIGAGRYWGNFEHNDYAFNVTRMVCATGENKNGTSISITAGSGTRSISLSNPFMTQAVLNKILASFKNFSYMPGTLKMLGDPRLDPWDILTVTDLFGNTYKVPIMKLDWEYDGGLTYSVEAVGLSEEETNADYKGPQTKEMERYYAQLVMIDRAMINKLDVETAKITYASIKELDVVKENVEEIDAKKANIDLANVNNAWIEKGVLKDGSIGTAAIHEGAVTNAKIADATIEAAKIKSINADSIVAGTIKTERLIITGPDGQDSIVKAINIANGVSEAEVNGQKVQAASIDVVDLSAFQAKIAQFDMSQNAIYSGKLAINDPTSGVYISTTGFGLGDGALTSKKESPIQMYADGIFKLKGKNSSLEFNPVTDMLDINVSNFRIGSKEAATVDNTIKSTLEQFYLSTSPTSLVGGSWSNNQPTWTEGKYIWRRNFVTYGDDRTEFTPSENGVCITGNTGAQGAQGARGPQGAAGPKGETGAQGPQGATGPKGETGPQGPQGIQGVKGADGKTYYTWVKYADSPTSGMSDNPSGKKYIGFAYNKTTGTESTSYSDYSWSLIKGEKGDKGSTGDTGAQGATGNGIKSITYYYARTTSQTAPSAGNITSTTMPSIDATNKYLWQKEVINYTNNTNQTTVLLLAVYGNTGARGPQGAAGPQGPSGPKGETGARGPQGNPGSTGPQGVSVTTIKDQWYKSTSNTAQAGGSWSDTQPNWESGKYIWTRSHITFSNGNTTTTNPVLANAINNANANASNAVSTANTANSTANTAKSTASNAASTANAAKSTADNAKNTANSANNKIDNLKVGGRNLWKKTKEYDAKNDTFWVDNNNGVRGLASLPYTTVNGFGVQRIYNSFMDISQRVAIKPNTYYTLSAYIKWEDSAKTSNFRFYDNASPQSGSILNSQVGTTDYKRVSVTFNSGNATISTCRFECDTDTAFLIYGLKLEEGNIATDWSPAPEDAESMIGNIKIGGRNLIPVGMIKNCNGLSTFSYDKTSNTWTCVAPIGSNSWGRGIYFDPGVKKIYIPRGYTYIISLEVNPEVACIWNDDVNNGFDGMPNGTGNDNDNTSLRKSSDRSLVANKWQRVWFSYTPRTDVSYDIFDASSNWGIITTDAKSPIKFKIRNVKGEFGTVPTDWTPAPEDVDNKIDTAQKSADNANSSVNALNKIATKSYSFGGANGKAQWVRLGTLTSAGDASVVVITLQTGNGFNGTESQNSQAEIIIKDGWQDKASTTAAFGASVTRQNTKDLLVSVRATASNVCEVWTYLPWLYWNGNYTISGIYSGWNPNFTKQDTKPTNGVEQSLAYRTTAEDAYTLASGLKKDVDISSEFVKTYNDWAFKWKTATMVDGAEVGTYQKYITLESGNILLGHSNSKNKLKITNDSIQFKGTSDTAITPDSDATAWITGKVFHINSGEIESSLKFGKVLMKPTKNGIQIGNKAEFGERVRIGYPLSSNMQYTYSDCPLVVGSNTNTIGDYPWFAVDDGYAFVRNGIITPGDFIIKFGEYTLDRPNGGKFSGTLRPYYRADDVINMEFYVNGYVTSNKQEVIFHIPLSRPIMSTPVSISSINGLTIRQNGKYIYNSTASKPIKPASYTAAVIGGRNGLNVRAKMGIDSNGFTDTDIKNIVNNDTCAIMASIKITF</sequence>
<dbReference type="InterPro" id="IPR008160">
    <property type="entry name" value="Collagen"/>
</dbReference>
<evidence type="ECO:0000256" key="1">
    <source>
        <dbReference type="SAM" id="Coils"/>
    </source>
</evidence>
<dbReference type="InterPro" id="IPR021793">
    <property type="entry name" value="Oprl"/>
</dbReference>
<protein>
    <submittedName>
        <fullName evidence="3">Tail protein</fullName>
    </submittedName>
</protein>
<keyword evidence="1" id="KW-0175">Coiled coil</keyword>
<dbReference type="Gene3D" id="1.20.5.320">
    <property type="entry name" value="6-Phosphogluconate Dehydrogenase, domain 3"/>
    <property type="match status" value="1"/>
</dbReference>
<dbReference type="Gene3D" id="2.60.120.260">
    <property type="entry name" value="Galactose-binding domain-like"/>
    <property type="match status" value="1"/>
</dbReference>
<feature type="region of interest" description="Disordered" evidence="2">
    <location>
        <begin position="652"/>
        <end position="701"/>
    </location>
</feature>
<dbReference type="Pfam" id="PF01391">
    <property type="entry name" value="Collagen"/>
    <property type="match status" value="2"/>
</dbReference>
<accession>A0A8S5MTD4</accession>
<feature type="compositionally biased region" description="Low complexity" evidence="2">
    <location>
        <begin position="655"/>
        <end position="671"/>
    </location>
</feature>
<dbReference type="GO" id="GO:0005615">
    <property type="term" value="C:extracellular space"/>
    <property type="evidence" value="ECO:0007669"/>
    <property type="project" value="TreeGrafter"/>
</dbReference>
<dbReference type="PANTHER" id="PTHR24023">
    <property type="entry name" value="COLLAGEN ALPHA"/>
    <property type="match status" value="1"/>
</dbReference>
<dbReference type="GO" id="GO:0031012">
    <property type="term" value="C:extracellular matrix"/>
    <property type="evidence" value="ECO:0007669"/>
    <property type="project" value="TreeGrafter"/>
</dbReference>
<evidence type="ECO:0000313" key="3">
    <source>
        <dbReference type="EMBL" id="DAD85605.1"/>
    </source>
</evidence>
<feature type="compositionally biased region" description="Low complexity" evidence="2">
    <location>
        <begin position="843"/>
        <end position="858"/>
    </location>
</feature>
<feature type="compositionally biased region" description="Polar residues" evidence="2">
    <location>
        <begin position="869"/>
        <end position="878"/>
    </location>
</feature>
<name>A0A8S5MTD4_9CAUD</name>